<dbReference type="PANTHER" id="PTHR46753:SF2">
    <property type="entry name" value="FYVE AND COILED-COIL DOMAIN-CONTAINING PROTEIN 1"/>
    <property type="match status" value="1"/>
</dbReference>
<reference evidence="21" key="1">
    <citation type="journal article" date="2022" name="bioRxiv">
        <title>Sequencing and chromosome-scale assembly of the giantPleurodeles waltlgenome.</title>
        <authorList>
            <person name="Brown T."/>
            <person name="Elewa A."/>
            <person name="Iarovenko S."/>
            <person name="Subramanian E."/>
            <person name="Araus A.J."/>
            <person name="Petzold A."/>
            <person name="Susuki M."/>
            <person name="Suzuki K.-i.T."/>
            <person name="Hayashi T."/>
            <person name="Toyoda A."/>
            <person name="Oliveira C."/>
            <person name="Osipova E."/>
            <person name="Leigh N.D."/>
            <person name="Simon A."/>
            <person name="Yun M.H."/>
        </authorList>
    </citation>
    <scope>NUCLEOTIDE SEQUENCE</scope>
    <source>
        <strain evidence="21">20211129_DDA</strain>
        <tissue evidence="21">Liver</tissue>
    </source>
</reference>
<keyword evidence="5" id="KW-0479">Metal-binding</keyword>
<evidence type="ECO:0000256" key="12">
    <source>
        <dbReference type="ARBA" id="ARBA00023329"/>
    </source>
</evidence>
<dbReference type="InterPro" id="IPR036598">
    <property type="entry name" value="GOLD_dom_sf"/>
</dbReference>
<dbReference type="EMBL" id="JANPWB010000003">
    <property type="protein sequence ID" value="KAJ1200281.1"/>
    <property type="molecule type" value="Genomic_DNA"/>
</dbReference>
<dbReference type="CDD" id="cd15726">
    <property type="entry name" value="FYVE_FYCO1"/>
    <property type="match status" value="1"/>
</dbReference>
<dbReference type="GO" id="GO:0005770">
    <property type="term" value="C:late endosome"/>
    <property type="evidence" value="ECO:0007669"/>
    <property type="project" value="TreeGrafter"/>
</dbReference>
<gene>
    <name evidence="21" type="ORF">NDU88_004105</name>
</gene>
<dbReference type="GO" id="GO:0008270">
    <property type="term" value="F:zinc ion binding"/>
    <property type="evidence" value="ECO:0007669"/>
    <property type="project" value="UniProtKB-KW"/>
</dbReference>
<dbReference type="PANTHER" id="PTHR46753">
    <property type="entry name" value="FYVE AND COILED-COIL DOMAIN-CONTAINING PROTEIN 1"/>
    <property type="match status" value="1"/>
</dbReference>
<evidence type="ECO:0000256" key="10">
    <source>
        <dbReference type="ARBA" id="ARBA00023054"/>
    </source>
</evidence>
<comment type="function">
    <text evidence="13">May mediate microtubule plus end-directed vesicle transport.</text>
</comment>
<feature type="coiled-coil region" evidence="16">
    <location>
        <begin position="432"/>
        <end position="459"/>
    </location>
</feature>
<feature type="domain" description="FYVE-type" evidence="18">
    <location>
        <begin position="915"/>
        <end position="973"/>
    </location>
</feature>
<dbReference type="FunFam" id="1.20.58.900:FF:000010">
    <property type="entry name" value="FYVE and coiled-coil domain containing 1"/>
    <property type="match status" value="1"/>
</dbReference>
<feature type="compositionally biased region" description="Polar residues" evidence="17">
    <location>
        <begin position="1031"/>
        <end position="1058"/>
    </location>
</feature>
<dbReference type="SUPFAM" id="SSF140741">
    <property type="entry name" value="RUN domain-like"/>
    <property type="match status" value="1"/>
</dbReference>
<dbReference type="PROSITE" id="PS50866">
    <property type="entry name" value="GOLD"/>
    <property type="match status" value="1"/>
</dbReference>
<accession>A0AAV7VHT4</accession>
<keyword evidence="8" id="KW-0862">Zinc</keyword>
<evidence type="ECO:0000259" key="20">
    <source>
        <dbReference type="PROSITE" id="PS50866"/>
    </source>
</evidence>
<evidence type="ECO:0000256" key="13">
    <source>
        <dbReference type="ARBA" id="ARBA00055152"/>
    </source>
</evidence>
<feature type="coiled-coil region" evidence="16">
    <location>
        <begin position="257"/>
        <end position="357"/>
    </location>
</feature>
<feature type="domain" description="GOLD" evidence="20">
    <location>
        <begin position="1085"/>
        <end position="1201"/>
    </location>
</feature>
<keyword evidence="22" id="KW-1185">Reference proteome</keyword>
<evidence type="ECO:0000256" key="3">
    <source>
        <dbReference type="ARBA" id="ARBA00004419"/>
    </source>
</evidence>
<evidence type="ECO:0000256" key="11">
    <source>
        <dbReference type="ARBA" id="ARBA00023228"/>
    </source>
</evidence>
<comment type="subcellular location">
    <subcellularLocation>
        <location evidence="3">Cytoplasmic vesicle</location>
        <location evidence="3">Autophagosome</location>
    </subcellularLocation>
    <subcellularLocation>
        <location evidence="1">Endosome</location>
    </subcellularLocation>
    <subcellularLocation>
        <location evidence="2">Lysosome</location>
    </subcellularLocation>
</comment>
<name>A0AAV7VHT4_PLEWA</name>
<dbReference type="GO" id="GO:1901098">
    <property type="term" value="P:positive regulation of autophagosome maturation"/>
    <property type="evidence" value="ECO:0007669"/>
    <property type="project" value="TreeGrafter"/>
</dbReference>
<dbReference type="Proteomes" id="UP001066276">
    <property type="component" value="Chromosome 2_1"/>
</dbReference>
<dbReference type="PROSITE" id="PS50178">
    <property type="entry name" value="ZF_FYVE"/>
    <property type="match status" value="1"/>
</dbReference>
<dbReference type="InterPro" id="IPR037213">
    <property type="entry name" value="Run_dom_sf"/>
</dbReference>
<sequence length="1213" mass="139218">MIRIGYWDVKKLLPPTTLHQSRLATAWRHLYTQNTSKDVVNRDAVTELSREFTETGEPVTDDSSELRKLFYKLEYLLQFDQKEKLTLLGNRKDYWDYFCDCLAKEKGANDGIRFVKSISELKTSLGKGRAFLRYSLVHQRLADTLQQCFMNTKVTSDWYYARSPFLKPKISSDIISHLYELTDVQFDLASRGYDLDASWPTFSRKSLASPGSSAMMWKPPSRCSSMSSLVGGYLQAEDFPASIDFNNSLSAEKAEGVDEICVELDESEIRYNELQDRLQQLEMENVELQRTTELQKAQAQMDKDKLNKIKEENDRLTKESDEMRKQCEFLNSTQSTVEELQECLKVLEMNASEKEREKQTQIELLESSNKDYASQIWLLNHELETAKAAASLKDMQIEELQLKTSATEQKNLELLARINTVLNEKEKQSTMRYEAALKIQELSEKLRDTEREKDEALKQGSEYLPPLKYITAKVQQKVDELDGVASYPMEEAALVGKMCLLEGSELASHLSASNDQQPVNVADMSMLQLDSVHLPDKFQQVTNDKETAEGMYDTTAAILSEQKAEIQGLQEQIKLLNLSHLKDLMKFKEEEEALKMQLEKEVLQKAELERSLLHLKDELLQAKTYANTLEIDNLESKEILHRTNTEMAELGIQICSLSSEKGNKDQLLAQASERLKELEQQAAKEKEQLEHELVQLMAANETLGGKLKELEQSTATIPDLQRQLNETQKQANSFQEVSKEEISTVKFQMSAEILKYEDKLKTAVRELQETIQELEEHKQKRLDVEQELSELQALHDATRKELEESTEKLTHAESALRTREEESVILKETLERVQTQLEKANSQASEFCEKFTKTLMEKERNEEIFQANVDDLTRTKEFLEERLVELIKDKDVLWQKSDALEYEQKIRAEERWLGDTEVPQCLDCGKNFSWMVRRHHCRLCGGIFCYYCCNNYKMTKHSGKRERCCNTCYSAPSVVVVSDDSECSNSQESSPATTQRIHGVTVTDEDAKPLDDIVFDIITDEELTQVQEVNSSLTENQSEGNSLDHSTAEMNSSCSSLTLDEPDDLQVPQDTELRLLKTGELMLKLPLTLEEISNFGENHRELFIKSSTYSIIPITVTELGITISWVFSSDTKSISFSVVYQESEESPLDQFKVLIPMTRCNSHKETIRGQLKARKCGIYTLIFDNSFSRFISKKVFYHLAAERPVVYDGSDFP</sequence>
<dbReference type="InterPro" id="IPR017455">
    <property type="entry name" value="Znf_FYVE-rel"/>
</dbReference>
<dbReference type="FunFam" id="2.60.120.680:FF:000004">
    <property type="entry name" value="FYVE and coiled-coil domain containing 1"/>
    <property type="match status" value="1"/>
</dbReference>
<evidence type="ECO:0000256" key="16">
    <source>
        <dbReference type="SAM" id="Coils"/>
    </source>
</evidence>
<evidence type="ECO:0000259" key="19">
    <source>
        <dbReference type="PROSITE" id="PS50826"/>
    </source>
</evidence>
<dbReference type="AlphaFoldDB" id="A0AAV7VHT4"/>
<organism evidence="21 22">
    <name type="scientific">Pleurodeles waltl</name>
    <name type="common">Iberian ribbed newt</name>
    <dbReference type="NCBI Taxonomy" id="8319"/>
    <lineage>
        <taxon>Eukaryota</taxon>
        <taxon>Metazoa</taxon>
        <taxon>Chordata</taxon>
        <taxon>Craniata</taxon>
        <taxon>Vertebrata</taxon>
        <taxon>Euteleostomi</taxon>
        <taxon>Amphibia</taxon>
        <taxon>Batrachia</taxon>
        <taxon>Caudata</taxon>
        <taxon>Salamandroidea</taxon>
        <taxon>Salamandridae</taxon>
        <taxon>Pleurodelinae</taxon>
        <taxon>Pleurodeles</taxon>
    </lineage>
</organism>
<dbReference type="SMART" id="SM00064">
    <property type="entry name" value="FYVE"/>
    <property type="match status" value="1"/>
</dbReference>
<keyword evidence="12" id="KW-0968">Cytoplasmic vesicle</keyword>
<dbReference type="InterPro" id="IPR047336">
    <property type="entry name" value="RUN_FYCO1"/>
</dbReference>
<dbReference type="InterPro" id="IPR047337">
    <property type="entry name" value="FYVE_FYCO1"/>
</dbReference>
<feature type="coiled-coil region" evidence="16">
    <location>
        <begin position="559"/>
        <end position="618"/>
    </location>
</feature>
<evidence type="ECO:0000313" key="22">
    <source>
        <dbReference type="Proteomes" id="UP001066276"/>
    </source>
</evidence>
<evidence type="ECO:0000256" key="17">
    <source>
        <dbReference type="SAM" id="MobiDB-lite"/>
    </source>
</evidence>
<dbReference type="Pfam" id="PF01363">
    <property type="entry name" value="FYVE"/>
    <property type="match status" value="1"/>
</dbReference>
<dbReference type="FunFam" id="3.30.40.10:FF:000341">
    <property type="entry name" value="FYVE and coiled-coil domain containing 1"/>
    <property type="match status" value="1"/>
</dbReference>
<dbReference type="CDD" id="cd17698">
    <property type="entry name" value="RUN_FYCO1"/>
    <property type="match status" value="1"/>
</dbReference>
<dbReference type="SUPFAM" id="SSF101576">
    <property type="entry name" value="Supernatant protein factor (SPF), C-terminal domain"/>
    <property type="match status" value="1"/>
</dbReference>
<evidence type="ECO:0000256" key="15">
    <source>
        <dbReference type="PROSITE-ProRule" id="PRU00091"/>
    </source>
</evidence>
<evidence type="ECO:0000256" key="6">
    <source>
        <dbReference type="ARBA" id="ARBA00022753"/>
    </source>
</evidence>
<feature type="coiled-coil region" evidence="16">
    <location>
        <begin position="661"/>
        <end position="889"/>
    </location>
</feature>
<evidence type="ECO:0000256" key="2">
    <source>
        <dbReference type="ARBA" id="ARBA00004371"/>
    </source>
</evidence>
<feature type="region of interest" description="Disordered" evidence="17">
    <location>
        <begin position="1031"/>
        <end position="1064"/>
    </location>
</feature>
<dbReference type="Gene3D" id="2.60.120.680">
    <property type="entry name" value="GOLD domain"/>
    <property type="match status" value="1"/>
</dbReference>
<dbReference type="Gene3D" id="1.20.58.900">
    <property type="match status" value="1"/>
</dbReference>
<keyword evidence="7 15" id="KW-0863">Zinc-finger</keyword>
<evidence type="ECO:0000256" key="8">
    <source>
        <dbReference type="ARBA" id="ARBA00022833"/>
    </source>
</evidence>
<evidence type="ECO:0000256" key="1">
    <source>
        <dbReference type="ARBA" id="ARBA00004177"/>
    </source>
</evidence>
<evidence type="ECO:0000256" key="5">
    <source>
        <dbReference type="ARBA" id="ARBA00022723"/>
    </source>
</evidence>
<dbReference type="InterPro" id="IPR000306">
    <property type="entry name" value="Znf_FYVE"/>
</dbReference>
<dbReference type="InterPro" id="IPR004012">
    <property type="entry name" value="Run_dom"/>
</dbReference>
<keyword evidence="10 16" id="KW-0175">Coiled coil</keyword>
<dbReference type="GO" id="GO:0005764">
    <property type="term" value="C:lysosome"/>
    <property type="evidence" value="ECO:0007669"/>
    <property type="project" value="UniProtKB-SubCell"/>
</dbReference>
<proteinExistence type="predicted"/>
<dbReference type="Pfam" id="PF02759">
    <property type="entry name" value="RUN"/>
    <property type="match status" value="1"/>
</dbReference>
<dbReference type="InterPro" id="IPR011011">
    <property type="entry name" value="Znf_FYVE_PHD"/>
</dbReference>
<feature type="domain" description="RUN" evidence="19">
    <location>
        <begin position="60"/>
        <end position="193"/>
    </location>
</feature>
<dbReference type="Gene3D" id="3.30.40.10">
    <property type="entry name" value="Zinc/RING finger domain, C3HC4 (zinc finger)"/>
    <property type="match status" value="1"/>
</dbReference>
<dbReference type="SUPFAM" id="SSF57903">
    <property type="entry name" value="FYVE/PHD zinc finger"/>
    <property type="match status" value="1"/>
</dbReference>
<dbReference type="GO" id="GO:0005776">
    <property type="term" value="C:autophagosome"/>
    <property type="evidence" value="ECO:0007669"/>
    <property type="project" value="UniProtKB-SubCell"/>
</dbReference>
<evidence type="ECO:0000256" key="14">
    <source>
        <dbReference type="ARBA" id="ARBA00073225"/>
    </source>
</evidence>
<evidence type="ECO:0000256" key="7">
    <source>
        <dbReference type="ARBA" id="ARBA00022771"/>
    </source>
</evidence>
<protein>
    <recommendedName>
        <fullName evidence="14">FYVE and coiled-coil domain-containing protein 1</fullName>
    </recommendedName>
</protein>
<dbReference type="GO" id="GO:0072383">
    <property type="term" value="P:plus-end-directed vesicle transport along microtubule"/>
    <property type="evidence" value="ECO:0007669"/>
    <property type="project" value="TreeGrafter"/>
</dbReference>
<comment type="caution">
    <text evidence="21">The sequence shown here is derived from an EMBL/GenBank/DDBJ whole genome shotgun (WGS) entry which is preliminary data.</text>
</comment>
<evidence type="ECO:0000259" key="18">
    <source>
        <dbReference type="PROSITE" id="PS50178"/>
    </source>
</evidence>
<dbReference type="InterPro" id="IPR009038">
    <property type="entry name" value="GOLD_dom"/>
</dbReference>
<evidence type="ECO:0000313" key="21">
    <source>
        <dbReference type="EMBL" id="KAJ1200281.1"/>
    </source>
</evidence>
<evidence type="ECO:0000256" key="4">
    <source>
        <dbReference type="ARBA" id="ARBA00022553"/>
    </source>
</evidence>
<keyword evidence="6" id="KW-0967">Endosome</keyword>
<keyword evidence="9" id="KW-0007">Acetylation</keyword>
<keyword evidence="4" id="KW-0597">Phosphoprotein</keyword>
<dbReference type="PROSITE" id="PS50826">
    <property type="entry name" value="RUN"/>
    <property type="match status" value="1"/>
</dbReference>
<keyword evidence="11" id="KW-0458">Lysosome</keyword>
<evidence type="ECO:0000256" key="9">
    <source>
        <dbReference type="ARBA" id="ARBA00022990"/>
    </source>
</evidence>
<dbReference type="InterPro" id="IPR013083">
    <property type="entry name" value="Znf_RING/FYVE/PHD"/>
</dbReference>